<dbReference type="AlphaFoldDB" id="A0A158QPG5"/>
<accession>A0A158QPG5</accession>
<sequence length="122" mass="14230">LLQTGCTHCILRRSDIRRSSTAWTASALRKWRYHCFIASLRRKPSYLREDVEMFWNVERMLKEKITGDAPERVMLDFEKAAITAARKSVEGCAFHLAQASKRDSLGLRRYIQGLEREEPLTE</sequence>
<proteinExistence type="predicted"/>
<reference evidence="1" key="1">
    <citation type="submission" date="2016-04" db="UniProtKB">
        <authorList>
            <consortium name="WormBaseParasite"/>
        </authorList>
    </citation>
    <scope>IDENTIFICATION</scope>
</reference>
<protein>
    <submittedName>
        <fullName evidence="1">BRO1 domain-containing protein</fullName>
    </submittedName>
</protein>
<name>A0A158QPG5_HAEPC</name>
<dbReference type="WBParaSite" id="HPLM_0001262001-mRNA-1">
    <property type="protein sequence ID" value="HPLM_0001262001-mRNA-1"/>
    <property type="gene ID" value="HPLM_0001262001"/>
</dbReference>
<evidence type="ECO:0000313" key="1">
    <source>
        <dbReference type="WBParaSite" id="HPLM_0001262001-mRNA-1"/>
    </source>
</evidence>
<organism evidence="1">
    <name type="scientific">Haemonchus placei</name>
    <name type="common">Barber's pole worm</name>
    <dbReference type="NCBI Taxonomy" id="6290"/>
    <lineage>
        <taxon>Eukaryota</taxon>
        <taxon>Metazoa</taxon>
        <taxon>Ecdysozoa</taxon>
        <taxon>Nematoda</taxon>
        <taxon>Chromadorea</taxon>
        <taxon>Rhabditida</taxon>
        <taxon>Rhabditina</taxon>
        <taxon>Rhabditomorpha</taxon>
        <taxon>Strongyloidea</taxon>
        <taxon>Trichostrongylidae</taxon>
        <taxon>Haemonchus</taxon>
    </lineage>
</organism>